<dbReference type="GO" id="GO:0005634">
    <property type="term" value="C:nucleus"/>
    <property type="evidence" value="ECO:0007669"/>
    <property type="project" value="UniProtKB-SubCell"/>
</dbReference>
<dbReference type="GO" id="GO:0005874">
    <property type="term" value="C:microtubule"/>
    <property type="evidence" value="ECO:0007669"/>
    <property type="project" value="UniProtKB-KW"/>
</dbReference>
<evidence type="ECO:0000256" key="10">
    <source>
        <dbReference type="RuleBase" id="RU365010"/>
    </source>
</evidence>
<dbReference type="FunFam" id="3.30.740.10:FF:000005">
    <property type="entry name" value="Dynein light chain"/>
    <property type="match status" value="1"/>
</dbReference>
<dbReference type="GO" id="GO:0007017">
    <property type="term" value="P:microtubule-based process"/>
    <property type="evidence" value="ECO:0007669"/>
    <property type="project" value="InterPro"/>
</dbReference>
<dbReference type="Proteomes" id="UP001150062">
    <property type="component" value="Unassembled WGS sequence"/>
</dbReference>
<keyword evidence="14" id="KW-1185">Reference proteome</keyword>
<dbReference type="GO" id="GO:0051028">
    <property type="term" value="P:mRNA transport"/>
    <property type="evidence" value="ECO:0007669"/>
    <property type="project" value="UniProtKB-KW"/>
</dbReference>
<dbReference type="PANTHER" id="PTHR11886:SF35">
    <property type="entry name" value="DYNEIN LIGHT CHAIN"/>
    <property type="match status" value="1"/>
</dbReference>
<evidence type="ECO:0000256" key="7">
    <source>
        <dbReference type="ARBA" id="ARBA00022927"/>
    </source>
</evidence>
<keyword evidence="6" id="KW-0509">mRNA transport</keyword>
<evidence type="ECO:0000313" key="11">
    <source>
        <dbReference type="EMBL" id="KAJ3432309.1"/>
    </source>
</evidence>
<gene>
    <name evidence="11" type="ORF">M0812_21242</name>
    <name evidence="12" type="ORF">M0813_24252</name>
</gene>
<proteinExistence type="inferred from homology"/>
<sequence>MSNQKTPILFIEIEGNDMKNEMRRDAVEVAVQGLNNQKLTSELEVAKFIKKKFDSKYGETWVCVVGSEFGSVVTPMPGHYILFRVGNMSIQLFKLKK</sequence>
<comment type="caution">
    <text evidence="11">The sequence shown here is derived from an EMBL/GenBank/DDBJ whole genome shotgun (WGS) entry which is preliminary data.</text>
</comment>
<reference evidence="11" key="2">
    <citation type="submission" date="2022-08" db="EMBL/GenBank/DDBJ databases">
        <title>Novel sulphate-reducing endosymbionts in the free-living metamonad Anaeramoeba.</title>
        <authorList>
            <person name="Jerlstrom-Hultqvist J."/>
            <person name="Cepicka I."/>
            <person name="Gallot-Lavallee L."/>
            <person name="Salas-Leiva D."/>
            <person name="Curtis B.A."/>
            <person name="Zahonova K."/>
            <person name="Pipaliya S."/>
            <person name="Dacks J."/>
            <person name="Roger A.J."/>
        </authorList>
    </citation>
    <scope>NUCLEOTIDE SEQUENCE</scope>
    <source>
        <strain evidence="11">Busselton2</strain>
    </source>
</reference>
<reference evidence="12" key="1">
    <citation type="submission" date="2022-08" db="EMBL/GenBank/DDBJ databases">
        <title>Novel sulfate-reducing endosymbionts in the free-living metamonad Anaeramoeba.</title>
        <authorList>
            <person name="Jerlstrom-Hultqvist J."/>
            <person name="Cepicka I."/>
            <person name="Gallot-Lavallee L."/>
            <person name="Salas-Leiva D."/>
            <person name="Curtis B.A."/>
            <person name="Zahonova K."/>
            <person name="Pipaliya S."/>
            <person name="Dacks J."/>
            <person name="Roger A.J."/>
        </authorList>
    </citation>
    <scope>NUCLEOTIDE SEQUENCE</scope>
    <source>
        <strain evidence="12">Schooner1</strain>
    </source>
</reference>
<evidence type="ECO:0000313" key="13">
    <source>
        <dbReference type="Proteomes" id="UP001146793"/>
    </source>
</evidence>
<dbReference type="Proteomes" id="UP001146793">
    <property type="component" value="Unassembled WGS sequence"/>
</dbReference>
<dbReference type="SMART" id="SM01375">
    <property type="entry name" value="Dynein_light"/>
    <property type="match status" value="1"/>
</dbReference>
<keyword evidence="5 10" id="KW-0493">Microtubule</keyword>
<dbReference type="Pfam" id="PF01221">
    <property type="entry name" value="Dynein_light"/>
    <property type="match status" value="1"/>
</dbReference>
<dbReference type="GO" id="GO:0045505">
    <property type="term" value="F:dynein intermediate chain binding"/>
    <property type="evidence" value="ECO:0007669"/>
    <property type="project" value="TreeGrafter"/>
</dbReference>
<evidence type="ECO:0000256" key="1">
    <source>
        <dbReference type="ARBA" id="ARBA00004123"/>
    </source>
</evidence>
<dbReference type="AlphaFoldDB" id="A0AAV7YY48"/>
<dbReference type="GO" id="GO:0005868">
    <property type="term" value="C:cytoplasmic dynein complex"/>
    <property type="evidence" value="ECO:0007669"/>
    <property type="project" value="TreeGrafter"/>
</dbReference>
<evidence type="ECO:0000256" key="8">
    <source>
        <dbReference type="ARBA" id="ARBA00023212"/>
    </source>
</evidence>
<dbReference type="InterPro" id="IPR037177">
    <property type="entry name" value="DLC_sf"/>
</dbReference>
<evidence type="ECO:0000256" key="5">
    <source>
        <dbReference type="ARBA" id="ARBA00022701"/>
    </source>
</evidence>
<protein>
    <recommendedName>
        <fullName evidence="10">Dynein light chain</fullName>
    </recommendedName>
</protein>
<evidence type="ECO:0000313" key="14">
    <source>
        <dbReference type="Proteomes" id="UP001150062"/>
    </source>
</evidence>
<dbReference type="PANTHER" id="PTHR11886">
    <property type="entry name" value="DYNEIN LIGHT CHAIN"/>
    <property type="match status" value="1"/>
</dbReference>
<dbReference type="GO" id="GO:0015031">
    <property type="term" value="P:protein transport"/>
    <property type="evidence" value="ECO:0007669"/>
    <property type="project" value="UniProtKB-KW"/>
</dbReference>
<evidence type="ECO:0000256" key="3">
    <source>
        <dbReference type="ARBA" id="ARBA00022448"/>
    </source>
</evidence>
<keyword evidence="9" id="KW-0539">Nucleus</keyword>
<keyword evidence="8 10" id="KW-0206">Cytoskeleton</keyword>
<dbReference type="Gene3D" id="3.30.740.10">
    <property type="entry name" value="Protein Inhibitor Of Neuronal Nitric Oxide Synthase"/>
    <property type="match status" value="1"/>
</dbReference>
<dbReference type="EMBL" id="JANTQA010000047">
    <property type="protein sequence ID" value="KAJ3432309.1"/>
    <property type="molecule type" value="Genomic_DNA"/>
</dbReference>
<organism evidence="11 13">
    <name type="scientific">Anaeramoeba flamelloides</name>
    <dbReference type="NCBI Taxonomy" id="1746091"/>
    <lineage>
        <taxon>Eukaryota</taxon>
        <taxon>Metamonada</taxon>
        <taxon>Anaeramoebidae</taxon>
        <taxon>Anaeramoeba</taxon>
    </lineage>
</organism>
<dbReference type="EMBL" id="JAOAOG010000209">
    <property type="protein sequence ID" value="KAJ6240255.1"/>
    <property type="molecule type" value="Genomic_DNA"/>
</dbReference>
<evidence type="ECO:0000256" key="9">
    <source>
        <dbReference type="ARBA" id="ARBA00023242"/>
    </source>
</evidence>
<accession>A0AAV7YY48</accession>
<dbReference type="SUPFAM" id="SSF54648">
    <property type="entry name" value="DLC"/>
    <property type="match status" value="1"/>
</dbReference>
<keyword evidence="3" id="KW-0813">Transport</keyword>
<evidence type="ECO:0000256" key="4">
    <source>
        <dbReference type="ARBA" id="ARBA00022490"/>
    </source>
</evidence>
<comment type="subcellular location">
    <subcellularLocation>
        <location evidence="2 10">Cytoplasm</location>
        <location evidence="2 10">Cytoskeleton</location>
    </subcellularLocation>
    <subcellularLocation>
        <location evidence="1">Nucleus</location>
    </subcellularLocation>
</comment>
<evidence type="ECO:0000256" key="2">
    <source>
        <dbReference type="ARBA" id="ARBA00004245"/>
    </source>
</evidence>
<comment type="similarity">
    <text evidence="10">Belongs to the dynein light chain family.</text>
</comment>
<evidence type="ECO:0000256" key="6">
    <source>
        <dbReference type="ARBA" id="ARBA00022816"/>
    </source>
</evidence>
<keyword evidence="4 10" id="KW-0963">Cytoplasm</keyword>
<keyword evidence="10" id="KW-0243">Dynein</keyword>
<dbReference type="InterPro" id="IPR001372">
    <property type="entry name" value="Dynein_light_chain_typ-1/2"/>
</dbReference>
<name>A0AAV7YY48_9EUKA</name>
<keyword evidence="10" id="KW-0505">Motor protein</keyword>
<evidence type="ECO:0000313" key="12">
    <source>
        <dbReference type="EMBL" id="KAJ6240255.1"/>
    </source>
</evidence>
<keyword evidence="7" id="KW-0653">Protein transport</keyword>